<accession>X1STY8</accession>
<evidence type="ECO:0000313" key="3">
    <source>
        <dbReference type="EMBL" id="GAI96507.1"/>
    </source>
</evidence>
<evidence type="ECO:0000259" key="2">
    <source>
        <dbReference type="PROSITE" id="PS50850"/>
    </source>
</evidence>
<dbReference type="AlphaFoldDB" id="X1STY8"/>
<keyword evidence="1" id="KW-0812">Transmembrane</keyword>
<feature type="domain" description="Major facilitator superfamily (MFS) profile" evidence="2">
    <location>
        <begin position="62"/>
        <end position="180"/>
    </location>
</feature>
<dbReference type="Gene3D" id="1.20.1250.20">
    <property type="entry name" value="MFS general substrate transporter like domains"/>
    <property type="match status" value="1"/>
</dbReference>
<keyword evidence="1" id="KW-1133">Transmembrane helix</keyword>
<dbReference type="PANTHER" id="PTHR11360">
    <property type="entry name" value="MONOCARBOXYLATE TRANSPORTER"/>
    <property type="match status" value="1"/>
</dbReference>
<dbReference type="InterPro" id="IPR036259">
    <property type="entry name" value="MFS_trans_sf"/>
</dbReference>
<organism evidence="3">
    <name type="scientific">marine sediment metagenome</name>
    <dbReference type="NCBI Taxonomy" id="412755"/>
    <lineage>
        <taxon>unclassified sequences</taxon>
        <taxon>metagenomes</taxon>
        <taxon>ecological metagenomes</taxon>
    </lineage>
</organism>
<protein>
    <recommendedName>
        <fullName evidence="2">Major facilitator superfamily (MFS) profile domain-containing protein</fullName>
    </recommendedName>
</protein>
<dbReference type="InterPro" id="IPR020846">
    <property type="entry name" value="MFS_dom"/>
</dbReference>
<reference evidence="3" key="1">
    <citation type="journal article" date="2014" name="Front. Microbiol.">
        <title>High frequency of phylogenetically diverse reductive dehalogenase-homologous genes in deep subseafloor sedimentary metagenomes.</title>
        <authorList>
            <person name="Kawai M."/>
            <person name="Futagami T."/>
            <person name="Toyoda A."/>
            <person name="Takaki Y."/>
            <person name="Nishi S."/>
            <person name="Hori S."/>
            <person name="Arai W."/>
            <person name="Tsubouchi T."/>
            <person name="Morono Y."/>
            <person name="Uchiyama I."/>
            <person name="Ito T."/>
            <person name="Fujiyama A."/>
            <person name="Inagaki F."/>
            <person name="Takami H."/>
        </authorList>
    </citation>
    <scope>NUCLEOTIDE SEQUENCE</scope>
    <source>
        <strain evidence="3">Expedition CK06-06</strain>
    </source>
</reference>
<comment type="caution">
    <text evidence="3">The sequence shown here is derived from an EMBL/GenBank/DDBJ whole genome shotgun (WGS) entry which is preliminary data.</text>
</comment>
<dbReference type="SUPFAM" id="SSF103473">
    <property type="entry name" value="MFS general substrate transporter"/>
    <property type="match status" value="1"/>
</dbReference>
<dbReference type="PROSITE" id="PS50850">
    <property type="entry name" value="MFS"/>
    <property type="match status" value="1"/>
</dbReference>
<dbReference type="PANTHER" id="PTHR11360:SF284">
    <property type="entry name" value="EG:103B4.3 PROTEIN-RELATED"/>
    <property type="match status" value="1"/>
</dbReference>
<sequence>ESNDKEGLSFVLGNMGIIYEIKGEQARRNKPHIIRGKKHGRKVLSMVPETVNGRTGRVFYGWFALAGVALVIFVVGGAFVNSFGVLLPVITSEFGWSRAVVAGALAAGIMAFGLPSPLYGILVARLGPRFTLILGNLLAGLAIAGVYFVQEVWHMYVLYILVGIALLVASFFFKRKAPED</sequence>
<dbReference type="InterPro" id="IPR011701">
    <property type="entry name" value="MFS"/>
</dbReference>
<proteinExistence type="predicted"/>
<dbReference type="GO" id="GO:0022857">
    <property type="term" value="F:transmembrane transporter activity"/>
    <property type="evidence" value="ECO:0007669"/>
    <property type="project" value="InterPro"/>
</dbReference>
<feature type="non-terminal residue" evidence="3">
    <location>
        <position position="1"/>
    </location>
</feature>
<gene>
    <name evidence="3" type="ORF">S12H4_37095</name>
</gene>
<dbReference type="InterPro" id="IPR050327">
    <property type="entry name" value="Proton-linked_MCT"/>
</dbReference>
<keyword evidence="1" id="KW-0472">Membrane</keyword>
<evidence type="ECO:0000256" key="1">
    <source>
        <dbReference type="SAM" id="Phobius"/>
    </source>
</evidence>
<name>X1STY8_9ZZZZ</name>
<feature type="transmembrane region" description="Helical" evidence="1">
    <location>
        <begin position="155"/>
        <end position="173"/>
    </location>
</feature>
<feature type="transmembrane region" description="Helical" evidence="1">
    <location>
        <begin position="59"/>
        <end position="80"/>
    </location>
</feature>
<feature type="transmembrane region" description="Helical" evidence="1">
    <location>
        <begin position="100"/>
        <end position="123"/>
    </location>
</feature>
<dbReference type="EMBL" id="BARW01022182">
    <property type="protein sequence ID" value="GAI96507.1"/>
    <property type="molecule type" value="Genomic_DNA"/>
</dbReference>
<feature type="transmembrane region" description="Helical" evidence="1">
    <location>
        <begin position="130"/>
        <end position="149"/>
    </location>
</feature>
<dbReference type="Pfam" id="PF07690">
    <property type="entry name" value="MFS_1"/>
    <property type="match status" value="1"/>
</dbReference>